<dbReference type="Gene3D" id="3.40.50.150">
    <property type="entry name" value="Vaccinia Virus protein VP39"/>
    <property type="match status" value="1"/>
</dbReference>
<dbReference type="STRING" id="553175.POREN0001_0292"/>
<dbReference type="InterPro" id="IPR041497">
    <property type="entry name" value="Thump-like"/>
</dbReference>
<protein>
    <submittedName>
        <fullName evidence="4">Uncharacterized protein</fullName>
    </submittedName>
</protein>
<dbReference type="Pfam" id="PF18096">
    <property type="entry name" value="Thump_like"/>
    <property type="match status" value="1"/>
</dbReference>
<dbReference type="eggNOG" id="COG0742">
    <property type="taxonomic scope" value="Bacteria"/>
</dbReference>
<dbReference type="AlphaFoldDB" id="C3JAQ5"/>
<evidence type="ECO:0000313" key="5">
    <source>
        <dbReference type="Proteomes" id="UP000004295"/>
    </source>
</evidence>
<reference evidence="4 5" key="1">
    <citation type="submission" date="2009-04" db="EMBL/GenBank/DDBJ databases">
        <authorList>
            <person name="Sebastian Y."/>
            <person name="Madupu R."/>
            <person name="Durkin A.S."/>
            <person name="Torralba M."/>
            <person name="Methe B."/>
            <person name="Sutton G.G."/>
            <person name="Strausberg R.L."/>
            <person name="Nelson K.E."/>
        </authorList>
    </citation>
    <scope>NUCLEOTIDE SEQUENCE [LARGE SCALE GENOMIC DNA]</scope>
    <source>
        <strain evidence="5">ATCC 35406 / BCRC 14492 / JCM 8526 / NCTC 13058 / HG 370</strain>
    </source>
</reference>
<dbReference type="InterPro" id="IPR054111">
    <property type="entry name" value="PG_1098_N"/>
</dbReference>
<gene>
    <name evidence="4" type="ORF">POREN0001_0292</name>
</gene>
<dbReference type="InterPro" id="IPR054168">
    <property type="entry name" value="PG_1098_Fer"/>
</dbReference>
<name>C3JAQ5_POREA</name>
<dbReference type="SUPFAM" id="SSF53335">
    <property type="entry name" value="S-adenosyl-L-methionine-dependent methyltransferases"/>
    <property type="match status" value="1"/>
</dbReference>
<evidence type="ECO:0000313" key="4">
    <source>
        <dbReference type="EMBL" id="EEN82669.1"/>
    </source>
</evidence>
<feature type="domain" description="PG-1098 ferredoxin-like" evidence="3">
    <location>
        <begin position="295"/>
        <end position="334"/>
    </location>
</feature>
<accession>C3JAQ5</accession>
<sequence>MLTLEGIERIMNLAKGEWRDKSPDRILFGKSSLSPTLRQHLALQITYREKIARKYPSLSSLGIFLPEGITYEQSSGEATARYKADTFAPAPFLVDGTGGLGIDFSHLARRAQRAIYLERNEDFATAAQYNIPRIMGESYSPARIEIQQGSLLDELERLVANGMEMLYFDPARRAQGGARTYALADTEPSPIEVCHTLQRLEYQGRILIKVSPMEDIREVLRQLPSVQEVHIVQSGDEVKELLLYIPTLSTQSEATPPSLIAVQLSPEGLVVNRFCGTPAEESEQTHHFASALGQYLLLPGAALQKSGLYHSIGIAYHALPLHPNSHIYTTDQKPSLFLGKCYEVVRVTPAKSSELKRLNQVYPEADFSQRNFPLKPVDFYKKTKIRPGSSHRLIGTTLLSGESVIIEVR</sequence>
<dbReference type="Gene3D" id="1.10.10.1110">
    <property type="entry name" value="Methyltransferase PG1098, N-terminal domain"/>
    <property type="match status" value="1"/>
</dbReference>
<evidence type="ECO:0000259" key="3">
    <source>
        <dbReference type="Pfam" id="PF22013"/>
    </source>
</evidence>
<evidence type="ECO:0000259" key="2">
    <source>
        <dbReference type="Pfam" id="PF21911"/>
    </source>
</evidence>
<organism evidence="4 5">
    <name type="scientific">Porphyromonas endodontalis (strain ATCC 35406 / DSM 24491 / JCM 8526 / CCUG 16442 / BCRC 14492 / NCTC 13058 / HG 370)</name>
    <name type="common">Bacteroides endodontalis</name>
    <dbReference type="NCBI Taxonomy" id="553175"/>
    <lineage>
        <taxon>Bacteria</taxon>
        <taxon>Pseudomonadati</taxon>
        <taxon>Bacteroidota</taxon>
        <taxon>Bacteroidia</taxon>
        <taxon>Bacteroidales</taxon>
        <taxon>Porphyromonadaceae</taxon>
        <taxon>Porphyromonas</taxon>
    </lineage>
</organism>
<evidence type="ECO:0000259" key="1">
    <source>
        <dbReference type="Pfam" id="PF18096"/>
    </source>
</evidence>
<comment type="caution">
    <text evidence="4">The sequence shown here is derived from an EMBL/GenBank/DDBJ whole genome shotgun (WGS) entry which is preliminary data.</text>
</comment>
<dbReference type="Pfam" id="PF21911">
    <property type="entry name" value="PG_1098_N"/>
    <property type="match status" value="1"/>
</dbReference>
<dbReference type="Pfam" id="PF22013">
    <property type="entry name" value="PG_1098_Fer"/>
    <property type="match status" value="1"/>
</dbReference>
<dbReference type="RefSeq" id="WP_004333561.1">
    <property type="nucleotide sequence ID" value="NZ_ACNN01000020.1"/>
</dbReference>
<dbReference type="InterPro" id="IPR029063">
    <property type="entry name" value="SAM-dependent_MTases_sf"/>
</dbReference>
<feature type="domain" description="THUMP-like" evidence="1">
    <location>
        <begin position="339"/>
        <end position="406"/>
    </location>
</feature>
<dbReference type="Proteomes" id="UP000004295">
    <property type="component" value="Unassembled WGS sequence"/>
</dbReference>
<proteinExistence type="predicted"/>
<keyword evidence="5" id="KW-1185">Reference proteome</keyword>
<dbReference type="EMBL" id="ACNN01000020">
    <property type="protein sequence ID" value="EEN82669.1"/>
    <property type="molecule type" value="Genomic_DNA"/>
</dbReference>
<feature type="domain" description="PG-1098 N-terminal" evidence="2">
    <location>
        <begin position="2"/>
        <end position="47"/>
    </location>
</feature>